<gene>
    <name evidence="3" type="ORF">GSONMT00008182001</name>
</gene>
<feature type="region of interest" description="Disordered" evidence="1">
    <location>
        <begin position="270"/>
        <end position="614"/>
    </location>
</feature>
<dbReference type="Proteomes" id="UP000193380">
    <property type="component" value="Unassembled WGS sequence"/>
</dbReference>
<feature type="compositionally biased region" description="Basic and acidic residues" evidence="1">
    <location>
        <begin position="535"/>
        <end position="545"/>
    </location>
</feature>
<feature type="region of interest" description="Disordered" evidence="1">
    <location>
        <begin position="63"/>
        <end position="100"/>
    </location>
</feature>
<organism evidence="3 4">
    <name type="scientific">Oncorhynchus mykiss</name>
    <name type="common">Rainbow trout</name>
    <name type="synonym">Salmo gairdneri</name>
    <dbReference type="NCBI Taxonomy" id="8022"/>
    <lineage>
        <taxon>Eukaryota</taxon>
        <taxon>Metazoa</taxon>
        <taxon>Chordata</taxon>
        <taxon>Craniata</taxon>
        <taxon>Vertebrata</taxon>
        <taxon>Euteleostomi</taxon>
        <taxon>Actinopterygii</taxon>
        <taxon>Neopterygii</taxon>
        <taxon>Teleostei</taxon>
        <taxon>Protacanthopterygii</taxon>
        <taxon>Salmoniformes</taxon>
        <taxon>Salmonidae</taxon>
        <taxon>Salmoninae</taxon>
        <taxon>Oncorhynchus</taxon>
    </lineage>
</organism>
<reference evidence="3" key="1">
    <citation type="journal article" date="2014" name="Nat. Commun.">
        <title>The rainbow trout genome provides novel insights into evolution after whole-genome duplication in vertebrates.</title>
        <authorList>
            <person name="Berthelot C."/>
            <person name="Brunet F."/>
            <person name="Chalopin D."/>
            <person name="Juanchich A."/>
            <person name="Bernard M."/>
            <person name="Noel B."/>
            <person name="Bento P."/>
            <person name="Da Silva C."/>
            <person name="Labadie K."/>
            <person name="Alberti A."/>
            <person name="Aury J.M."/>
            <person name="Louis A."/>
            <person name="Dehais P."/>
            <person name="Bardou P."/>
            <person name="Montfort J."/>
            <person name="Klopp C."/>
            <person name="Cabau C."/>
            <person name="Gaspin C."/>
            <person name="Thorgaard G.H."/>
            <person name="Boussaha M."/>
            <person name="Quillet E."/>
            <person name="Guyomard R."/>
            <person name="Galiana D."/>
            <person name="Bobe J."/>
            <person name="Volff J.N."/>
            <person name="Genet C."/>
            <person name="Wincker P."/>
            <person name="Jaillon O."/>
            <person name="Roest Crollius H."/>
            <person name="Guiguen Y."/>
        </authorList>
    </citation>
    <scope>NUCLEOTIDE SEQUENCE [LARGE SCALE GENOMIC DNA]</scope>
</reference>
<evidence type="ECO:0000256" key="2">
    <source>
        <dbReference type="SAM" id="Phobius"/>
    </source>
</evidence>
<feature type="compositionally biased region" description="Basic and acidic residues" evidence="1">
    <location>
        <begin position="452"/>
        <end position="473"/>
    </location>
</feature>
<keyword evidence="2" id="KW-0472">Membrane</keyword>
<feature type="compositionally biased region" description="Basic and acidic residues" evidence="1">
    <location>
        <begin position="428"/>
        <end position="441"/>
    </location>
</feature>
<keyword evidence="2" id="KW-1133">Transmembrane helix</keyword>
<dbReference type="AlphaFoldDB" id="A0A060XVC1"/>
<evidence type="ECO:0000313" key="4">
    <source>
        <dbReference type="Proteomes" id="UP000193380"/>
    </source>
</evidence>
<dbReference type="PaxDb" id="8022-A0A060XVC1"/>
<dbReference type="EMBL" id="FR906125">
    <property type="protein sequence ID" value="CDQ83187.1"/>
    <property type="molecule type" value="Genomic_DNA"/>
</dbReference>
<feature type="region of interest" description="Disordered" evidence="1">
    <location>
        <begin position="140"/>
        <end position="168"/>
    </location>
</feature>
<keyword evidence="2" id="KW-0812">Transmembrane</keyword>
<proteinExistence type="predicted"/>
<dbReference type="STRING" id="8022.A0A060XVC1"/>
<name>A0A060XVC1_ONCMY</name>
<feature type="transmembrane region" description="Helical" evidence="2">
    <location>
        <begin position="12"/>
        <end position="33"/>
    </location>
</feature>
<feature type="region of interest" description="Disordered" evidence="1">
    <location>
        <begin position="705"/>
        <end position="742"/>
    </location>
</feature>
<protein>
    <submittedName>
        <fullName evidence="3">Uncharacterized protein</fullName>
    </submittedName>
</protein>
<evidence type="ECO:0000313" key="3">
    <source>
        <dbReference type="EMBL" id="CDQ83187.1"/>
    </source>
</evidence>
<reference evidence="3" key="2">
    <citation type="submission" date="2014-03" db="EMBL/GenBank/DDBJ databases">
        <authorList>
            <person name="Genoscope - CEA"/>
        </authorList>
    </citation>
    <scope>NUCLEOTIDE SEQUENCE</scope>
</reference>
<evidence type="ECO:0000256" key="1">
    <source>
        <dbReference type="SAM" id="MobiDB-lite"/>
    </source>
</evidence>
<feature type="compositionally biased region" description="Polar residues" evidence="1">
    <location>
        <begin position="116"/>
        <end position="125"/>
    </location>
</feature>
<accession>A0A060XVC1</accession>
<sequence length="742" mass="80375">MSIASIRTQITSTAEITLIPPCVFYILLAWTLFPVRGTILCQECSLGIGVVVVVCHFPYATSLPPPSSPAPRQCSSGSAGMLSGGEPLAPPGPPGPDAAQLQTRVSVGQLRSALLQQTGTGTQPEKVSPDSGRAASSLDLAVKPGSEGGRQRTRRYLPGVSGGGRKTNERFRTQPITACEVQESGGHINQVISQHAGQAWGSSGRLCPSLVTLQVERFAELEKTAAPEASSFLKPRSGSATYERRGRLGNEHRSLTQPITCEEVVVATSSTPQPAESGEAQAVQAEAEAVEDDENSKLTMSEKLALFNKLSLPGNQGDATPHAPPERRRQKGARYRTQPITVEEVSLLQKGPIQLPPLRLSPTLADRQQEQSVNLRPSEVRQAQPRPGADVEPNTGPDLSQQGQQQRRDSEPGEIKGILRKSPSGGPEWDRDGDTMREGRQQDQSGGGERGNGVEKRRAERHDNVPVPRRERPASSAPWRQRNRNRRETVAVCSPARPSSEQGHPQEGRQMHPPGNTTGRDRLSDASREEEEEERGSRVRRDTPPRQHVQVTLAGQRKEDSEISHDAPAVNPQCWTSSSYEAQEVSSPTQTLSQPQWRQKHARPVEEEVLPQASVAERMRTLQESEEQWNARGRGAANGSAQYTVAGRMAKRGLVSPVSDIHETHPSHTKRPSTGATATACPCEGKNNPSTKEKRCLCLVCDCRSSSLTSGSPLNRDLQSPWDGGGRGHKAGQTGFHCGQAE</sequence>
<feature type="compositionally biased region" description="Basic and acidic residues" evidence="1">
    <location>
        <begin position="556"/>
        <end position="565"/>
    </location>
</feature>
<feature type="compositionally biased region" description="Polar residues" evidence="1">
    <location>
        <begin position="573"/>
        <end position="597"/>
    </location>
</feature>
<feature type="region of interest" description="Disordered" evidence="1">
    <location>
        <begin position="116"/>
        <end position="135"/>
    </location>
</feature>